<feature type="region of interest" description="Disordered" evidence="1">
    <location>
        <begin position="386"/>
        <end position="525"/>
    </location>
</feature>
<feature type="compositionally biased region" description="Basic residues" evidence="1">
    <location>
        <begin position="469"/>
        <end position="480"/>
    </location>
</feature>
<keyword evidence="2" id="KW-0472">Membrane</keyword>
<feature type="compositionally biased region" description="Basic and acidic residues" evidence="1">
    <location>
        <begin position="323"/>
        <end position="347"/>
    </location>
</feature>
<feature type="compositionally biased region" description="Low complexity" evidence="1">
    <location>
        <begin position="494"/>
        <end position="516"/>
    </location>
</feature>
<dbReference type="RefSeq" id="WP_189161992.1">
    <property type="nucleotide sequence ID" value="NZ_BMNT01000005.1"/>
</dbReference>
<gene>
    <name evidence="3" type="ORF">GCM10007964_12750</name>
</gene>
<feature type="region of interest" description="Disordered" evidence="1">
    <location>
        <begin position="652"/>
        <end position="693"/>
    </location>
</feature>
<keyword evidence="2" id="KW-0812">Transmembrane</keyword>
<feature type="compositionally biased region" description="Polar residues" evidence="1">
    <location>
        <begin position="276"/>
        <end position="289"/>
    </location>
</feature>
<evidence type="ECO:0000256" key="2">
    <source>
        <dbReference type="SAM" id="Phobius"/>
    </source>
</evidence>
<feature type="compositionally biased region" description="Low complexity" evidence="1">
    <location>
        <begin position="231"/>
        <end position="241"/>
    </location>
</feature>
<feature type="compositionally biased region" description="Polar residues" evidence="1">
    <location>
        <begin position="662"/>
        <end position="679"/>
    </location>
</feature>
<dbReference type="SUPFAM" id="SSF88659">
    <property type="entry name" value="Sigma3 and sigma4 domains of RNA polymerase sigma factors"/>
    <property type="match status" value="1"/>
</dbReference>
<feature type="compositionally biased region" description="Basic and acidic residues" evidence="1">
    <location>
        <begin position="735"/>
        <end position="751"/>
    </location>
</feature>
<evidence type="ECO:0000313" key="3">
    <source>
        <dbReference type="EMBL" id="GGK71357.1"/>
    </source>
</evidence>
<feature type="compositionally biased region" description="Low complexity" evidence="1">
    <location>
        <begin position="543"/>
        <end position="593"/>
    </location>
</feature>
<evidence type="ECO:0000313" key="4">
    <source>
        <dbReference type="Proteomes" id="UP000645217"/>
    </source>
</evidence>
<organism evidence="3 4">
    <name type="scientific">Sphaerisporangium melleum</name>
    <dbReference type="NCBI Taxonomy" id="321316"/>
    <lineage>
        <taxon>Bacteria</taxon>
        <taxon>Bacillati</taxon>
        <taxon>Actinomycetota</taxon>
        <taxon>Actinomycetes</taxon>
        <taxon>Streptosporangiales</taxon>
        <taxon>Streptosporangiaceae</taxon>
        <taxon>Sphaerisporangium</taxon>
    </lineage>
</organism>
<proteinExistence type="predicted"/>
<accession>A0A917VFP0</accession>
<keyword evidence="2" id="KW-1133">Transmembrane helix</keyword>
<dbReference type="Proteomes" id="UP000645217">
    <property type="component" value="Unassembled WGS sequence"/>
</dbReference>
<feature type="region of interest" description="Disordered" evidence="1">
    <location>
        <begin position="203"/>
        <end position="368"/>
    </location>
</feature>
<name>A0A917VFP0_9ACTN</name>
<dbReference type="InterPro" id="IPR013324">
    <property type="entry name" value="RNA_pol_sigma_r3/r4-like"/>
</dbReference>
<reference evidence="3" key="1">
    <citation type="journal article" date="2014" name="Int. J. Syst. Evol. Microbiol.">
        <title>Complete genome sequence of Corynebacterium casei LMG S-19264T (=DSM 44701T), isolated from a smear-ripened cheese.</title>
        <authorList>
            <consortium name="US DOE Joint Genome Institute (JGI-PGF)"/>
            <person name="Walter F."/>
            <person name="Albersmeier A."/>
            <person name="Kalinowski J."/>
            <person name="Ruckert C."/>
        </authorList>
    </citation>
    <scope>NUCLEOTIDE SEQUENCE</scope>
    <source>
        <strain evidence="3">JCM 13064</strain>
    </source>
</reference>
<feature type="compositionally biased region" description="Low complexity" evidence="1">
    <location>
        <begin position="652"/>
        <end position="661"/>
    </location>
</feature>
<evidence type="ECO:0008006" key="5">
    <source>
        <dbReference type="Google" id="ProtNLM"/>
    </source>
</evidence>
<feature type="compositionally biased region" description="Low complexity" evidence="1">
    <location>
        <begin position="411"/>
        <end position="428"/>
    </location>
</feature>
<feature type="region of interest" description="Disordered" evidence="1">
    <location>
        <begin position="717"/>
        <end position="760"/>
    </location>
</feature>
<dbReference type="EMBL" id="BMNT01000005">
    <property type="protein sequence ID" value="GGK71357.1"/>
    <property type="molecule type" value="Genomic_DNA"/>
</dbReference>
<feature type="region of interest" description="Disordered" evidence="1">
    <location>
        <begin position="543"/>
        <end position="616"/>
    </location>
</feature>
<evidence type="ECO:0000256" key="1">
    <source>
        <dbReference type="SAM" id="MobiDB-lite"/>
    </source>
</evidence>
<dbReference type="AlphaFoldDB" id="A0A917VFP0"/>
<keyword evidence="4" id="KW-1185">Reference proteome</keyword>
<protein>
    <recommendedName>
        <fullName evidence="5">RNA polymerase sigma factor 70 region 4 type 2 domain-containing protein</fullName>
    </recommendedName>
</protein>
<feature type="transmembrane region" description="Helical" evidence="2">
    <location>
        <begin position="774"/>
        <end position="799"/>
    </location>
</feature>
<sequence>MTPSLIDRRPRAELVAELYDCHAARLFAYCHDQLGDTTSAGNALAAVFAGVPAIEPPRAALYALARREIYRRDVAYALPRVDPAADPAAALVERVMREVRPHQREVLLLSAVCGLDTVELAWVLDVAADTAEQLMISARHRFGRSLAATVTSARTPALSPRLATEYDVLVVAPAEDALARLPWHTPPAALRTRILAAIPDEEADAAADPAATAQQKRWPTTPRWPLPLAEPNPVTNTVVVPADELTPPPAGRRSGHEATTEPMPRLRGASHRAPSGSRQVPPTTASSRQAPPRPAQDGLPRTPQDTSPQARAEGPARSQNDLTHARAEGREETREEGRERSHQEGRAGQRSQEPRQGGPAAGAEKGSPFSRALATGQWPTLQRTFRSAPATSDPTAPPPAIHVESTDRVTPPASASIGPAAPSVPVSADRGTSPVAAPVHLPEPASAAPPARHAGPASNALPAQTASHHPTHAAGNHRRAPLVTERTSAPGETPAPADPTAVPDGQVTAPAMTSMPATPPADGGGLATRLRAVIRALLRRTTAPTATAAPTSAPAAPVQGDPPATAAPVTAPATPAEGTSPATFTSATVSASPASPPPNWGSTAGTSDNEAGDGPATVEIPVISATTPAPETTSPAPGTASALMSEPTATFAASATSDTGTPPGTASTPEPGGTRTSEPGSARTAETTAPAEAAALTEATGRVEATGSVEALLSVAVDGTTPGETSAPNATATAERSETAATPDKESDAAKPARRPRRHDRIKPIKIGEHHFDWLWELGGLLLCIAIAMLVFFTIPTIVTP</sequence>
<feature type="compositionally biased region" description="Low complexity" evidence="1">
    <location>
        <begin position="682"/>
        <end position="693"/>
    </location>
</feature>
<feature type="compositionally biased region" description="Polar residues" evidence="1">
    <location>
        <begin position="600"/>
        <end position="609"/>
    </location>
</feature>
<comment type="caution">
    <text evidence="3">The sequence shown here is derived from an EMBL/GenBank/DDBJ whole genome shotgun (WGS) entry which is preliminary data.</text>
</comment>
<dbReference type="Gene3D" id="1.20.140.160">
    <property type="match status" value="1"/>
</dbReference>
<reference evidence="3" key="2">
    <citation type="submission" date="2020-09" db="EMBL/GenBank/DDBJ databases">
        <authorList>
            <person name="Sun Q."/>
            <person name="Ohkuma M."/>
        </authorList>
    </citation>
    <scope>NUCLEOTIDE SEQUENCE</scope>
    <source>
        <strain evidence="3">JCM 13064</strain>
    </source>
</reference>